<name>A0A2Z7CQS1_9LAMI</name>
<dbReference type="AlphaFoldDB" id="A0A2Z7CQS1"/>
<reference evidence="2 3" key="1">
    <citation type="journal article" date="2015" name="Proc. Natl. Acad. Sci. U.S.A.">
        <title>The resurrection genome of Boea hygrometrica: A blueprint for survival of dehydration.</title>
        <authorList>
            <person name="Xiao L."/>
            <person name="Yang G."/>
            <person name="Zhang L."/>
            <person name="Yang X."/>
            <person name="Zhao S."/>
            <person name="Ji Z."/>
            <person name="Zhou Q."/>
            <person name="Hu M."/>
            <person name="Wang Y."/>
            <person name="Chen M."/>
            <person name="Xu Y."/>
            <person name="Jin H."/>
            <person name="Xiao X."/>
            <person name="Hu G."/>
            <person name="Bao F."/>
            <person name="Hu Y."/>
            <person name="Wan P."/>
            <person name="Li L."/>
            <person name="Deng X."/>
            <person name="Kuang T."/>
            <person name="Xiang C."/>
            <person name="Zhu J.K."/>
            <person name="Oliver M.J."/>
            <person name="He Y."/>
        </authorList>
    </citation>
    <scope>NUCLEOTIDE SEQUENCE [LARGE SCALE GENOMIC DNA]</scope>
    <source>
        <strain evidence="3">cv. XS01</strain>
    </source>
</reference>
<sequence length="680" mass="76333">MNSWTQSSISLDKLCEIQKPANDGTGLGFNTSESSFGETCTQSNLAHDKLKKMSFVKASVIHDPCESVRYDDQILELLNKKGKARIGYDRPKSSKSGWLKNRLDKEKAKAGSKSFVKNQQRRGSKKVKSEWRKVEQLLVLSNLSLLFMGNIVEFRFDKISDLGDLSFRGNERSELISAESTEYVDESPAATTAKDIDLATVTDVGQSSSDEELLSIDDLRKRIPGDMMLPSVLAGEPTGIKFGRAISIPGVADGDLYKASLPKIALNDKGKESLVEVNIVKVHPARDMVDLIFGDIEFLIQLREHVIDEVSAFFNSFSLRRLAFLTSLNKYIAAKEEDVLTWAKADSVQVALQRKIIDLLSDAHSTSVKDLLMQRQAHGLQWTRPCCSMLFEDAFDRGFYIPRNHNIFVSTYWLRLLIRIGDVWVVEDGYDRWVHKDETPVSQLLVQLHQWTSLESLAPICLLSQPVQCLSAYTSLPVKTWGWYRVCTEILQYSMFGCLRPVGSFTVCTDIVPTGPVLGDFSIPRRVVDNVSYRIQILDSALPDFQCTDLARIEIQIQMSALSLDILASQRKLITQQAAIATGLDDIRKDVDETKVSNAILDFHAQAQENYNNISSQLGELVAYINRVMTKRGKRVATADLNRLLMIRIDPVGVLRVEEVVLVKVAEEMIEGVLNEKGIR</sequence>
<accession>A0A2Z7CQS1</accession>
<feature type="region of interest" description="Disordered" evidence="1">
    <location>
        <begin position="97"/>
        <end position="123"/>
    </location>
</feature>
<organism evidence="2 3">
    <name type="scientific">Dorcoceras hygrometricum</name>
    <dbReference type="NCBI Taxonomy" id="472368"/>
    <lineage>
        <taxon>Eukaryota</taxon>
        <taxon>Viridiplantae</taxon>
        <taxon>Streptophyta</taxon>
        <taxon>Embryophyta</taxon>
        <taxon>Tracheophyta</taxon>
        <taxon>Spermatophyta</taxon>
        <taxon>Magnoliopsida</taxon>
        <taxon>eudicotyledons</taxon>
        <taxon>Gunneridae</taxon>
        <taxon>Pentapetalae</taxon>
        <taxon>asterids</taxon>
        <taxon>lamiids</taxon>
        <taxon>Lamiales</taxon>
        <taxon>Gesneriaceae</taxon>
        <taxon>Didymocarpoideae</taxon>
        <taxon>Trichosporeae</taxon>
        <taxon>Loxocarpinae</taxon>
        <taxon>Dorcoceras</taxon>
    </lineage>
</organism>
<evidence type="ECO:0000313" key="2">
    <source>
        <dbReference type="EMBL" id="KZV47099.1"/>
    </source>
</evidence>
<gene>
    <name evidence="2" type="ORF">F511_36115</name>
</gene>
<keyword evidence="3" id="KW-1185">Reference proteome</keyword>
<proteinExistence type="predicted"/>
<evidence type="ECO:0000313" key="3">
    <source>
        <dbReference type="Proteomes" id="UP000250235"/>
    </source>
</evidence>
<evidence type="ECO:0000256" key="1">
    <source>
        <dbReference type="SAM" id="MobiDB-lite"/>
    </source>
</evidence>
<dbReference type="Proteomes" id="UP000250235">
    <property type="component" value="Unassembled WGS sequence"/>
</dbReference>
<dbReference type="EMBL" id="KQ995317">
    <property type="protein sequence ID" value="KZV47099.1"/>
    <property type="molecule type" value="Genomic_DNA"/>
</dbReference>
<protein>
    <submittedName>
        <fullName evidence="2">Uncharacterized protein</fullName>
    </submittedName>
</protein>